<evidence type="ECO:0000313" key="1">
    <source>
        <dbReference type="EMBL" id="GAL79410.1"/>
    </source>
</evidence>
<organism evidence="1 2">
    <name type="scientific">Algibacter lectus</name>
    <dbReference type="NCBI Taxonomy" id="221126"/>
    <lineage>
        <taxon>Bacteria</taxon>
        <taxon>Pseudomonadati</taxon>
        <taxon>Bacteroidota</taxon>
        <taxon>Flavobacteriia</taxon>
        <taxon>Flavobacteriales</taxon>
        <taxon>Flavobacteriaceae</taxon>
        <taxon>Algibacter</taxon>
    </lineage>
</organism>
<dbReference type="AlphaFoldDB" id="A0A090WQM9"/>
<protein>
    <submittedName>
        <fullName evidence="1">Vitellogenin II</fullName>
    </submittedName>
</protein>
<name>A0A090WQM9_9FLAO</name>
<dbReference type="STRING" id="221126.SAMN04489722_106115"/>
<dbReference type="EMBL" id="BBNU01000006">
    <property type="protein sequence ID" value="GAL79410.1"/>
    <property type="molecule type" value="Genomic_DNA"/>
</dbReference>
<dbReference type="Proteomes" id="UP000029643">
    <property type="component" value="Unassembled WGS sequence"/>
</dbReference>
<reference evidence="1 2" key="1">
    <citation type="journal article" date="2014" name="Genome Announc.">
        <title>Draft Genome Sequences of Marine Flavobacterium Algibacter lectus Strains SS8 and NR4.</title>
        <authorList>
            <person name="Takatani N."/>
            <person name="Nakanishi M."/>
            <person name="Meirelles P."/>
            <person name="Mino S."/>
            <person name="Suda W."/>
            <person name="Oshima K."/>
            <person name="Hattori M."/>
            <person name="Ohkuma M."/>
            <person name="Hosokawa M."/>
            <person name="Miyashita K."/>
            <person name="Thompson F.L."/>
            <person name="Niwa A."/>
            <person name="Sawabe T."/>
            <person name="Sawabe T."/>
        </authorList>
    </citation>
    <scope>NUCLEOTIDE SEQUENCE [LARGE SCALE GENOMIC DNA]</scope>
    <source>
        <strain evidence="2">JCM19274</strain>
    </source>
</reference>
<comment type="caution">
    <text evidence="1">The sequence shown here is derived from an EMBL/GenBank/DDBJ whole genome shotgun (WGS) entry which is preliminary data.</text>
</comment>
<evidence type="ECO:0000313" key="2">
    <source>
        <dbReference type="Proteomes" id="UP000029643"/>
    </source>
</evidence>
<proteinExistence type="predicted"/>
<accession>A0A090WQM9</accession>
<gene>
    <name evidence="1" type="ORF">JCM19274_1918</name>
</gene>
<sequence>MPNLALLALLIGVSSCGSYQYVGVDNDGIYGEETVRVVQNEETEVATPSSSNSKYYENYFKTGALETEQMIVNSEIFTDIDSYESDNYTDEEAIVTDNTYQGYAGWGTSHQQRYY</sequence>